<evidence type="ECO:0000256" key="1">
    <source>
        <dbReference type="SAM" id="Phobius"/>
    </source>
</evidence>
<dbReference type="PANTHER" id="PTHR30336">
    <property type="entry name" value="INNER MEMBRANE PROTEIN, PROBABLE PERMEASE"/>
    <property type="match status" value="1"/>
</dbReference>
<keyword evidence="1" id="KW-0812">Transmembrane</keyword>
<evidence type="ECO:0000313" key="3">
    <source>
        <dbReference type="EMBL" id="QRR02071.1"/>
    </source>
</evidence>
<feature type="transmembrane region" description="Helical" evidence="1">
    <location>
        <begin position="12"/>
        <end position="30"/>
    </location>
</feature>
<reference evidence="3 4" key="1">
    <citation type="submission" date="2020-06" db="EMBL/GenBank/DDBJ databases">
        <title>Dyadobacter sandarakinus sp. nov., isolated from the soil of the Arctic Yellow River Station.</title>
        <authorList>
            <person name="Zhang Y."/>
            <person name="Peng F."/>
        </authorList>
    </citation>
    <scope>NUCLEOTIDE SEQUENCE [LARGE SCALE GENOMIC DNA]</scope>
    <source>
        <strain evidence="3 4">Q3-56</strain>
    </source>
</reference>
<evidence type="ECO:0000259" key="2">
    <source>
        <dbReference type="Pfam" id="PF02698"/>
    </source>
</evidence>
<dbReference type="EMBL" id="CP056775">
    <property type="protein sequence ID" value="QRR02071.1"/>
    <property type="molecule type" value="Genomic_DNA"/>
</dbReference>
<protein>
    <submittedName>
        <fullName evidence="3">YdcF family protein</fullName>
    </submittedName>
</protein>
<evidence type="ECO:0000313" key="4">
    <source>
        <dbReference type="Proteomes" id="UP000612680"/>
    </source>
</evidence>
<sequence>MFFFLSKAIDFLAMPLSIILCVLLFGIFTNNKKRKQVSLLIVFVLLFVISNGFLVNKAFNLWEPDPVNLSTIRNAYDVGILLSGGLVDARDPNADQVYFGRHGDRLLQTFLLYKAGKIRKVLITGTSADSMIIAGKGETRQAAQLLVQWGVPAGDILFEEKARNTRENAMFSSTILKSRFPGGKFLLITSAFHMRRSVGCFRKFGIETDSYPADFYGGYYPFNLKSVLIPNAEAVAGSGLLWHEWIGYTVYKAVGYSK</sequence>
<dbReference type="PANTHER" id="PTHR30336:SF4">
    <property type="entry name" value="ENVELOPE BIOGENESIS FACTOR ELYC"/>
    <property type="match status" value="1"/>
</dbReference>
<dbReference type="CDD" id="cd06259">
    <property type="entry name" value="YdcF-like"/>
    <property type="match status" value="1"/>
</dbReference>
<dbReference type="RefSeq" id="WP_204656505.1">
    <property type="nucleotide sequence ID" value="NZ_CP056775.1"/>
</dbReference>
<keyword evidence="4" id="KW-1185">Reference proteome</keyword>
<dbReference type="Gene3D" id="3.40.50.620">
    <property type="entry name" value="HUPs"/>
    <property type="match status" value="1"/>
</dbReference>
<gene>
    <name evidence="3" type="ORF">HWI92_14720</name>
</gene>
<dbReference type="InterPro" id="IPR051599">
    <property type="entry name" value="Cell_Envelope_Assoc"/>
</dbReference>
<dbReference type="InterPro" id="IPR014729">
    <property type="entry name" value="Rossmann-like_a/b/a_fold"/>
</dbReference>
<accession>A0ABX7I7J7</accession>
<proteinExistence type="predicted"/>
<dbReference type="Proteomes" id="UP000612680">
    <property type="component" value="Chromosome"/>
</dbReference>
<keyword evidence="1" id="KW-0472">Membrane</keyword>
<dbReference type="Pfam" id="PF02698">
    <property type="entry name" value="DUF218"/>
    <property type="match status" value="1"/>
</dbReference>
<keyword evidence="1" id="KW-1133">Transmembrane helix</keyword>
<name>A0ABX7I7J7_9BACT</name>
<feature type="transmembrane region" description="Helical" evidence="1">
    <location>
        <begin position="37"/>
        <end position="55"/>
    </location>
</feature>
<dbReference type="InterPro" id="IPR003848">
    <property type="entry name" value="DUF218"/>
</dbReference>
<organism evidence="3 4">
    <name type="scientific">Dyadobacter sandarakinus</name>
    <dbReference type="NCBI Taxonomy" id="2747268"/>
    <lineage>
        <taxon>Bacteria</taxon>
        <taxon>Pseudomonadati</taxon>
        <taxon>Bacteroidota</taxon>
        <taxon>Cytophagia</taxon>
        <taxon>Cytophagales</taxon>
        <taxon>Spirosomataceae</taxon>
        <taxon>Dyadobacter</taxon>
    </lineage>
</organism>
<feature type="domain" description="DUF218" evidence="2">
    <location>
        <begin position="81"/>
        <end position="247"/>
    </location>
</feature>